<evidence type="ECO:0000313" key="1">
    <source>
        <dbReference type="EMBL" id="MFL9836664.1"/>
    </source>
</evidence>
<proteinExistence type="predicted"/>
<protein>
    <submittedName>
        <fullName evidence="1">Uncharacterized protein</fullName>
    </submittedName>
</protein>
<name>A0ABW8Y944_9FLAO</name>
<keyword evidence="2" id="KW-1185">Reference proteome</keyword>
<comment type="caution">
    <text evidence="1">The sequence shown here is derived from an EMBL/GenBank/DDBJ whole genome shotgun (WGS) entry which is preliminary data.</text>
</comment>
<dbReference type="RefSeq" id="WP_408073697.1">
    <property type="nucleotide sequence ID" value="NZ_JBELQB010000003.1"/>
</dbReference>
<evidence type="ECO:0000313" key="2">
    <source>
        <dbReference type="Proteomes" id="UP001629059"/>
    </source>
</evidence>
<sequence length="244" mass="29169">MIWIEILKELRYYNLPLIVLKIIKETVSLPVPYFNLVQQIGIDVFEDLLKRQFSEEQYNIIINSEAHKQLRKTKQINGLESLMPDNLFEFFFLEAYFLKFQYKILLNYNGQMTFYSELYRDEIINSNYYKEHLEKSHLSISINELISKVFNDYSIRDLKAHWRLINENEVDLLNLIQSEKQLKSINIRFNNKSKIDLLEVKEEINVSINQYVKNLLVAGNYEEIRIVTQKGQIAVCEKTTKRKI</sequence>
<dbReference type="Proteomes" id="UP001629059">
    <property type="component" value="Unassembled WGS sequence"/>
</dbReference>
<organism evidence="1 2">
    <name type="scientific">Flavobacterium rhizophilum</name>
    <dbReference type="NCBI Taxonomy" id="3163296"/>
    <lineage>
        <taxon>Bacteria</taxon>
        <taxon>Pseudomonadati</taxon>
        <taxon>Bacteroidota</taxon>
        <taxon>Flavobacteriia</taxon>
        <taxon>Flavobacteriales</taxon>
        <taxon>Flavobacteriaceae</taxon>
        <taxon>Flavobacterium</taxon>
    </lineage>
</organism>
<dbReference type="EMBL" id="JBELQB010000003">
    <property type="protein sequence ID" value="MFL9836664.1"/>
    <property type="molecule type" value="Genomic_DNA"/>
</dbReference>
<gene>
    <name evidence="1" type="ORF">ABS768_04090</name>
</gene>
<accession>A0ABW8Y944</accession>
<reference evidence="1 2" key="1">
    <citation type="submission" date="2024-06" db="EMBL/GenBank/DDBJ databases">
        <authorList>
            <person name="Kaempfer P."/>
            <person name="Viver T."/>
        </authorList>
    </citation>
    <scope>NUCLEOTIDE SEQUENCE [LARGE SCALE GENOMIC DNA]</scope>
    <source>
        <strain evidence="1 2">ST-75</strain>
    </source>
</reference>